<keyword evidence="1" id="KW-0472">Membrane</keyword>
<name>A0ABX9RWM0_9ENTR</name>
<organism evidence="2 3">
    <name type="scientific">Yokenella regensburgei</name>
    <dbReference type="NCBI Taxonomy" id="158877"/>
    <lineage>
        <taxon>Bacteria</taxon>
        <taxon>Pseudomonadati</taxon>
        <taxon>Pseudomonadota</taxon>
        <taxon>Gammaproteobacteria</taxon>
        <taxon>Enterobacterales</taxon>
        <taxon>Enterobacteriaceae</taxon>
        <taxon>Yokenella</taxon>
    </lineage>
</organism>
<protein>
    <recommendedName>
        <fullName evidence="4">ImpA domain-containing protein</fullName>
    </recommendedName>
</protein>
<comment type="caution">
    <text evidence="2">The sequence shown here is derived from an EMBL/GenBank/DDBJ whole genome shotgun (WGS) entry which is preliminary data.</text>
</comment>
<dbReference type="EMBL" id="RBIZ01000004">
    <property type="protein sequence ID" value="RKR54391.1"/>
    <property type="molecule type" value="Genomic_DNA"/>
</dbReference>
<feature type="transmembrane region" description="Helical" evidence="1">
    <location>
        <begin position="197"/>
        <end position="226"/>
    </location>
</feature>
<evidence type="ECO:0000313" key="2">
    <source>
        <dbReference type="EMBL" id="RKR54391.1"/>
    </source>
</evidence>
<accession>A0ABX9RWM0</accession>
<evidence type="ECO:0008006" key="4">
    <source>
        <dbReference type="Google" id="ProtNLM"/>
    </source>
</evidence>
<dbReference type="Proteomes" id="UP000267341">
    <property type="component" value="Unassembled WGS sequence"/>
</dbReference>
<sequence>MKLSRSSLYDQNESIPWPSMNPVLRDMGVMNGSFITESHAILLLTLEEAQQVSDDLLVGIDYFFSFRAAPGNIKDGLDAFRHISKLSTWYNPAQQLIMNFKALSIKAVEYKVNGQSYIKITGYPGLRRILTGTRYGTHHPQILELAIGRRGMFHTIVSGIKYCIVFSLAWRAIEFIFKSDYHLTDFLVDITMDVAKILVSGLVIGAVAGGLVLVTTSIILTTFYFIAAGIISNIGFNILDENLGISDNLKYEIRRKMHFSNQSINTSSLRESLFFNPLLKY</sequence>
<evidence type="ECO:0000256" key="1">
    <source>
        <dbReference type="SAM" id="Phobius"/>
    </source>
</evidence>
<keyword evidence="1" id="KW-0812">Transmembrane</keyword>
<reference evidence="2 3" key="1">
    <citation type="submission" date="2018-10" db="EMBL/GenBank/DDBJ databases">
        <title>Genomic Encyclopedia of Type Strains, Phase IV (KMG-IV): sequencing the most valuable type-strain genomes for metagenomic binning, comparative biology and taxonomic classification.</title>
        <authorList>
            <person name="Goeker M."/>
        </authorList>
    </citation>
    <scope>NUCLEOTIDE SEQUENCE [LARGE SCALE GENOMIC DNA]</scope>
    <source>
        <strain evidence="2 3">DSM 5079</strain>
    </source>
</reference>
<dbReference type="GeneID" id="66904553"/>
<feature type="transmembrane region" description="Helical" evidence="1">
    <location>
        <begin position="159"/>
        <end position="177"/>
    </location>
</feature>
<keyword evidence="1" id="KW-1133">Transmembrane helix</keyword>
<dbReference type="RefSeq" id="WP_244922374.1">
    <property type="nucleotide sequence ID" value="NZ_RBIZ01000004.1"/>
</dbReference>
<proteinExistence type="predicted"/>
<keyword evidence="3" id="KW-1185">Reference proteome</keyword>
<gene>
    <name evidence="2" type="ORF">C7387_2547</name>
</gene>
<evidence type="ECO:0000313" key="3">
    <source>
        <dbReference type="Proteomes" id="UP000267341"/>
    </source>
</evidence>